<dbReference type="eggNOG" id="COG0763">
    <property type="taxonomic scope" value="Bacteria"/>
</dbReference>
<evidence type="ECO:0000256" key="11">
    <source>
        <dbReference type="HAMAP-Rule" id="MF_00392"/>
    </source>
</evidence>
<keyword evidence="8 11" id="KW-0808">Transferase</keyword>
<evidence type="ECO:0000256" key="10">
    <source>
        <dbReference type="ARBA" id="ARBA00048975"/>
    </source>
</evidence>
<comment type="catalytic activity">
    <reaction evidence="10 11">
        <text>a lipid X + a UDP-2-N,3-O-bis[(3R)-3-hydroxyacyl]-alpha-D-glucosamine = a lipid A disaccharide + UDP + H(+)</text>
        <dbReference type="Rhea" id="RHEA:67828"/>
        <dbReference type="ChEBI" id="CHEBI:15378"/>
        <dbReference type="ChEBI" id="CHEBI:58223"/>
        <dbReference type="ChEBI" id="CHEBI:137748"/>
        <dbReference type="ChEBI" id="CHEBI:176338"/>
        <dbReference type="ChEBI" id="CHEBI:176343"/>
        <dbReference type="EC" id="2.4.1.182"/>
    </reaction>
</comment>
<dbReference type="HAMAP" id="MF_00392">
    <property type="entry name" value="LpxB"/>
    <property type="match status" value="1"/>
</dbReference>
<keyword evidence="7 11" id="KW-0328">Glycosyltransferase</keyword>
<sequence length="390" mass="40981">MKRFFLIAGEPSGDALGGALMAGLRAELGDQVEFMGVGGPLMQAQGLQSLFPMEELSVMGIVEVLPKYNALMRRINQCADMVVAEKPDALITIDAPDFSLRVAKRVKAASDVRTVHYVAPTVWAWRAGRARKMAPIIDHVLALFPFEPPYMEAEGMQCDFVGHPVAAVEQPSDADIAQLRSELGFPPESKILLVLPGSRKAEVGRLAPIFGEALKPVLARHPSLRVLVPAAPSVIDAVKAAAATWPGAPVVLDPSGLTADQAEARKRTAFAAGSVALAASGTVSLELAAAGVPMVVAYDMNWISRKIIESLAKIDTVTLTNIITGEKAVPECIGARCKPDLISGALLELLDDPQARATQVAAAAEAMHLLGKGGDAPGLRAARAVLAGIS</sequence>
<dbReference type="EC" id="2.4.1.182" evidence="3 11"/>
<evidence type="ECO:0000256" key="5">
    <source>
        <dbReference type="ARBA" id="ARBA00022516"/>
    </source>
</evidence>
<comment type="similarity">
    <text evidence="2 11">Belongs to the LpxB family.</text>
</comment>
<dbReference type="GO" id="GO:0009245">
    <property type="term" value="P:lipid A biosynthetic process"/>
    <property type="evidence" value="ECO:0007669"/>
    <property type="project" value="UniProtKB-UniRule"/>
</dbReference>
<dbReference type="NCBIfam" id="TIGR00215">
    <property type="entry name" value="lpxB"/>
    <property type="match status" value="1"/>
</dbReference>
<dbReference type="GO" id="GO:0005543">
    <property type="term" value="F:phospholipid binding"/>
    <property type="evidence" value="ECO:0007669"/>
    <property type="project" value="TreeGrafter"/>
</dbReference>
<evidence type="ECO:0000256" key="6">
    <source>
        <dbReference type="ARBA" id="ARBA00022556"/>
    </source>
</evidence>
<keyword evidence="9 11" id="KW-0443">Lipid metabolism</keyword>
<comment type="function">
    <text evidence="1 11">Condensation of UDP-2,3-diacylglucosamine and 2,3-diacylglucosamine-1-phosphate to form lipid A disaccharide, a precursor of lipid A, a phosphorylated glycolipid that anchors the lipopolysaccharide to the outer membrane of the cell.</text>
</comment>
<name>A0A058ZQW5_9RHOB</name>
<dbReference type="Pfam" id="PF02684">
    <property type="entry name" value="LpxB"/>
    <property type="match status" value="1"/>
</dbReference>
<evidence type="ECO:0000256" key="4">
    <source>
        <dbReference type="ARBA" id="ARBA00020902"/>
    </source>
</evidence>
<dbReference type="AlphaFoldDB" id="A0A058ZQW5"/>
<accession>A0A058ZQW5</accession>
<protein>
    <recommendedName>
        <fullName evidence="4 11">Lipid-A-disaccharide synthase</fullName>
        <ecNumber evidence="3 11">2.4.1.182</ecNumber>
    </recommendedName>
</protein>
<dbReference type="STRING" id="1461693.ATO10_02340"/>
<reference evidence="12 13" key="1">
    <citation type="submission" date="2013-04" db="EMBL/GenBank/DDBJ databases">
        <title>Shimia sp. 22II-S11-Z10 Genome Sequencing.</title>
        <authorList>
            <person name="Lai Q."/>
            <person name="Li G."/>
            <person name="Shao Z."/>
        </authorList>
    </citation>
    <scope>NUCLEOTIDE SEQUENCE [LARGE SCALE GENOMIC DNA]</scope>
    <source>
        <strain evidence="13">22II-S11-Z10</strain>
    </source>
</reference>
<dbReference type="Proteomes" id="UP000024836">
    <property type="component" value="Unassembled WGS sequence"/>
</dbReference>
<keyword evidence="6 11" id="KW-0441">Lipid A biosynthesis</keyword>
<comment type="caution">
    <text evidence="12">The sequence shown here is derived from an EMBL/GenBank/DDBJ whole genome shotgun (WGS) entry which is preliminary data.</text>
</comment>
<evidence type="ECO:0000256" key="1">
    <source>
        <dbReference type="ARBA" id="ARBA00002056"/>
    </source>
</evidence>
<gene>
    <name evidence="11" type="primary">lpxB</name>
    <name evidence="12" type="ORF">ATO10_02340</name>
</gene>
<keyword evidence="5 11" id="KW-0444">Lipid biosynthesis</keyword>
<evidence type="ECO:0000256" key="7">
    <source>
        <dbReference type="ARBA" id="ARBA00022676"/>
    </source>
</evidence>
<evidence type="ECO:0000313" key="13">
    <source>
        <dbReference type="Proteomes" id="UP000024836"/>
    </source>
</evidence>
<evidence type="ECO:0000256" key="8">
    <source>
        <dbReference type="ARBA" id="ARBA00022679"/>
    </source>
</evidence>
<evidence type="ECO:0000256" key="9">
    <source>
        <dbReference type="ARBA" id="ARBA00023098"/>
    </source>
</evidence>
<dbReference type="OrthoDB" id="9801642at2"/>
<dbReference type="RefSeq" id="WP_051597892.1">
    <property type="nucleotide sequence ID" value="NZ_AQQY01000001.1"/>
</dbReference>
<dbReference type="SUPFAM" id="SSF53756">
    <property type="entry name" value="UDP-Glycosyltransferase/glycogen phosphorylase"/>
    <property type="match status" value="1"/>
</dbReference>
<evidence type="ECO:0000256" key="2">
    <source>
        <dbReference type="ARBA" id="ARBA00007868"/>
    </source>
</evidence>
<dbReference type="GO" id="GO:0016020">
    <property type="term" value="C:membrane"/>
    <property type="evidence" value="ECO:0007669"/>
    <property type="project" value="GOC"/>
</dbReference>
<dbReference type="PATRIC" id="fig|1461693.3.peg.485"/>
<dbReference type="InterPro" id="IPR003835">
    <property type="entry name" value="Glyco_trans_19"/>
</dbReference>
<organism evidence="12 13">
    <name type="scientific">Actibacterium atlanticum</name>
    <dbReference type="NCBI Taxonomy" id="1461693"/>
    <lineage>
        <taxon>Bacteria</taxon>
        <taxon>Pseudomonadati</taxon>
        <taxon>Pseudomonadota</taxon>
        <taxon>Alphaproteobacteria</taxon>
        <taxon>Rhodobacterales</taxon>
        <taxon>Roseobacteraceae</taxon>
        <taxon>Actibacterium</taxon>
    </lineage>
</organism>
<evidence type="ECO:0000256" key="3">
    <source>
        <dbReference type="ARBA" id="ARBA00012687"/>
    </source>
</evidence>
<proteinExistence type="inferred from homology"/>
<dbReference type="UniPathway" id="UPA00973"/>
<dbReference type="PANTHER" id="PTHR30372:SF4">
    <property type="entry name" value="LIPID-A-DISACCHARIDE SYNTHASE, MITOCHONDRIAL-RELATED"/>
    <property type="match status" value="1"/>
</dbReference>
<dbReference type="GO" id="GO:0008915">
    <property type="term" value="F:lipid-A-disaccharide synthase activity"/>
    <property type="evidence" value="ECO:0007669"/>
    <property type="project" value="UniProtKB-UniRule"/>
</dbReference>
<evidence type="ECO:0000313" key="12">
    <source>
        <dbReference type="EMBL" id="KCV83562.1"/>
    </source>
</evidence>
<dbReference type="EMBL" id="AQQY01000001">
    <property type="protein sequence ID" value="KCV83562.1"/>
    <property type="molecule type" value="Genomic_DNA"/>
</dbReference>
<comment type="pathway">
    <text evidence="11">Bacterial outer membrane biogenesis; LPS lipid A biosynthesis.</text>
</comment>
<keyword evidence="13" id="KW-1185">Reference proteome</keyword>
<dbReference type="PANTHER" id="PTHR30372">
    <property type="entry name" value="LIPID-A-DISACCHARIDE SYNTHASE"/>
    <property type="match status" value="1"/>
</dbReference>